<name>A0ABU8DGW9_ERWAP</name>
<dbReference type="Pfam" id="PF04828">
    <property type="entry name" value="GFA"/>
    <property type="match status" value="1"/>
</dbReference>
<feature type="domain" description="CENP-V/GFA" evidence="4">
    <location>
        <begin position="5"/>
        <end position="119"/>
    </location>
</feature>
<reference evidence="5 6" key="1">
    <citation type="submission" date="2024-02" db="EMBL/GenBank/DDBJ databases">
        <title>First report Erwinia aphidicola in onion in Chile.</title>
        <authorList>
            <person name="Valenzuela M."/>
            <person name="Pena M."/>
            <person name="Dutta B."/>
        </authorList>
    </citation>
    <scope>NUCLEOTIDE SEQUENCE [LARGE SCALE GENOMIC DNA]</scope>
    <source>
        <strain evidence="5 6">QCJ3A</strain>
    </source>
</reference>
<evidence type="ECO:0000313" key="6">
    <source>
        <dbReference type="Proteomes" id="UP001306592"/>
    </source>
</evidence>
<dbReference type="RefSeq" id="WP_099753815.1">
    <property type="nucleotide sequence ID" value="NZ_CAKKMT010000001.1"/>
</dbReference>
<dbReference type="EMBL" id="JBANEI010000005">
    <property type="protein sequence ID" value="MEI2682105.1"/>
    <property type="molecule type" value="Genomic_DNA"/>
</dbReference>
<gene>
    <name evidence="5" type="ORF">V8N49_10590</name>
</gene>
<keyword evidence="6" id="KW-1185">Reference proteome</keyword>
<dbReference type="Proteomes" id="UP001306592">
    <property type="component" value="Unassembled WGS sequence"/>
</dbReference>
<dbReference type="PANTHER" id="PTHR28620:SF1">
    <property type="entry name" value="CENP-V_GFA DOMAIN-CONTAINING PROTEIN"/>
    <property type="match status" value="1"/>
</dbReference>
<evidence type="ECO:0000256" key="3">
    <source>
        <dbReference type="ARBA" id="ARBA00022833"/>
    </source>
</evidence>
<dbReference type="PANTHER" id="PTHR28620">
    <property type="entry name" value="CENTROMERE PROTEIN V"/>
    <property type="match status" value="1"/>
</dbReference>
<organism evidence="5 6">
    <name type="scientific">Erwinia aphidicola</name>
    <dbReference type="NCBI Taxonomy" id="68334"/>
    <lineage>
        <taxon>Bacteria</taxon>
        <taxon>Pseudomonadati</taxon>
        <taxon>Pseudomonadota</taxon>
        <taxon>Gammaproteobacteria</taxon>
        <taxon>Enterobacterales</taxon>
        <taxon>Erwiniaceae</taxon>
        <taxon>Erwinia</taxon>
    </lineage>
</organism>
<dbReference type="SUPFAM" id="SSF51316">
    <property type="entry name" value="Mss4-like"/>
    <property type="match status" value="1"/>
</dbReference>
<protein>
    <submittedName>
        <fullName evidence="5">GFA family protein</fullName>
    </submittedName>
</protein>
<comment type="similarity">
    <text evidence="1">Belongs to the Gfa family.</text>
</comment>
<sequence>MPEIKSAQCHCGAVTFNVTLLDGFNTVRRCNCSFCRMRGAVVAFASEINITQGEDKLTEYRFNSKSVAHYFCSVCGIYTFHQPRSNPQQRAVNVACIDGISPFDFSPLNVTDGIHHPKDGGKGGVAGTLSYQPSADECAPE</sequence>
<evidence type="ECO:0000256" key="1">
    <source>
        <dbReference type="ARBA" id="ARBA00005495"/>
    </source>
</evidence>
<dbReference type="InterPro" id="IPR006913">
    <property type="entry name" value="CENP-V/GFA"/>
</dbReference>
<comment type="caution">
    <text evidence="5">The sequence shown here is derived from an EMBL/GenBank/DDBJ whole genome shotgun (WGS) entry which is preliminary data.</text>
</comment>
<keyword evidence="3" id="KW-0862">Zinc</keyword>
<accession>A0ABU8DGW9</accession>
<dbReference type="PROSITE" id="PS51891">
    <property type="entry name" value="CENP_V_GFA"/>
    <property type="match status" value="1"/>
</dbReference>
<evidence type="ECO:0000256" key="2">
    <source>
        <dbReference type="ARBA" id="ARBA00022723"/>
    </source>
</evidence>
<proteinExistence type="inferred from homology"/>
<evidence type="ECO:0000313" key="5">
    <source>
        <dbReference type="EMBL" id="MEI2682105.1"/>
    </source>
</evidence>
<dbReference type="Gene3D" id="2.170.150.70">
    <property type="match status" value="1"/>
</dbReference>
<dbReference type="InterPro" id="IPR052355">
    <property type="entry name" value="CENP-V-like"/>
</dbReference>
<dbReference type="InterPro" id="IPR011057">
    <property type="entry name" value="Mss4-like_sf"/>
</dbReference>
<evidence type="ECO:0000259" key="4">
    <source>
        <dbReference type="PROSITE" id="PS51891"/>
    </source>
</evidence>
<keyword evidence="2" id="KW-0479">Metal-binding</keyword>